<dbReference type="EMBL" id="VCQU01000001">
    <property type="protein sequence ID" value="NMN93556.1"/>
    <property type="molecule type" value="Genomic_DNA"/>
</dbReference>
<dbReference type="Proteomes" id="UP000535543">
    <property type="component" value="Unassembled WGS sequence"/>
</dbReference>
<dbReference type="AlphaFoldDB" id="A0A848K7I1"/>
<organism evidence="1 2">
    <name type="scientific">Antrihabitans stalactiti</name>
    <dbReference type="NCBI Taxonomy" id="2584121"/>
    <lineage>
        <taxon>Bacteria</taxon>
        <taxon>Bacillati</taxon>
        <taxon>Actinomycetota</taxon>
        <taxon>Actinomycetes</taxon>
        <taxon>Mycobacteriales</taxon>
        <taxon>Nocardiaceae</taxon>
        <taxon>Antrihabitans</taxon>
    </lineage>
</organism>
<accession>A0A848K7I1</accession>
<reference evidence="1 2" key="1">
    <citation type="submission" date="2019-05" db="EMBL/GenBank/DDBJ databases">
        <authorList>
            <person name="Lee S.D."/>
        </authorList>
    </citation>
    <scope>NUCLEOTIDE SEQUENCE [LARGE SCALE GENOMIC DNA]</scope>
    <source>
        <strain evidence="1 2">YC2-7</strain>
    </source>
</reference>
<evidence type="ECO:0000313" key="2">
    <source>
        <dbReference type="Proteomes" id="UP000535543"/>
    </source>
</evidence>
<sequence length="180" mass="20098">MRNSPPAHDDENETVGITEQIGPWEVEYLWPAAAEQGGPWTVTIRPATGATPTDLAGGISSTIARQLDFQQAAKEWRKQRKQTDTRSERVDTKRAQRLQKLVAVGITDEYLAWLAKTYVALVSEGERSVTARLAELVDKKPETIKIHLKEARKRELLTMVKGRAGGHLTDKSREILGERG</sequence>
<reference evidence="1 2" key="2">
    <citation type="submission" date="2020-06" db="EMBL/GenBank/DDBJ databases">
        <title>Antribacter stalactiti gen. nov., sp. nov., a new member of the family Nacardiaceae isolated from a cave.</title>
        <authorList>
            <person name="Kim I.S."/>
        </authorList>
    </citation>
    <scope>NUCLEOTIDE SEQUENCE [LARGE SCALE GENOMIC DNA]</scope>
    <source>
        <strain evidence="1 2">YC2-7</strain>
    </source>
</reference>
<gene>
    <name evidence="1" type="ORF">FGL95_00715</name>
</gene>
<keyword evidence="2" id="KW-1185">Reference proteome</keyword>
<comment type="caution">
    <text evidence="1">The sequence shown here is derived from an EMBL/GenBank/DDBJ whole genome shotgun (WGS) entry which is preliminary data.</text>
</comment>
<name>A0A848K7I1_9NOCA</name>
<dbReference type="RefSeq" id="WP_169584264.1">
    <property type="nucleotide sequence ID" value="NZ_VCQU01000001.1"/>
</dbReference>
<protein>
    <submittedName>
        <fullName evidence="1">Uncharacterized protein</fullName>
    </submittedName>
</protein>
<proteinExistence type="predicted"/>
<evidence type="ECO:0000313" key="1">
    <source>
        <dbReference type="EMBL" id="NMN93556.1"/>
    </source>
</evidence>